<feature type="domain" description="AprE-like beta-barrel" evidence="6">
    <location>
        <begin position="306"/>
        <end position="389"/>
    </location>
</feature>
<dbReference type="PANTHER" id="PTHR30386">
    <property type="entry name" value="MEMBRANE FUSION SUBUNIT OF EMRAB-TOLC MULTIDRUG EFFLUX PUMP"/>
    <property type="match status" value="1"/>
</dbReference>
<evidence type="ECO:0000313" key="7">
    <source>
        <dbReference type="EMBL" id="RPH29649.1"/>
    </source>
</evidence>
<evidence type="ECO:0000256" key="2">
    <source>
        <dbReference type="ARBA" id="ARBA00022692"/>
    </source>
</evidence>
<dbReference type="InterPro" id="IPR058639">
    <property type="entry name" value="BSH_YknX-like"/>
</dbReference>
<dbReference type="OrthoDB" id="6465581at2"/>
<name>A0A3N5E3P5_9ENTR</name>
<proteinExistence type="predicted"/>
<dbReference type="EMBL" id="RPOH01000017">
    <property type="protein sequence ID" value="RPH29649.1"/>
    <property type="molecule type" value="Genomic_DNA"/>
</dbReference>
<accession>A0A3N5E3P5</accession>
<protein>
    <submittedName>
        <fullName evidence="7">HlyD family efflux transporter periplasmic adaptor subunit</fullName>
    </submittedName>
</protein>
<dbReference type="AlphaFoldDB" id="A0A3N5E3P5"/>
<evidence type="ECO:0000256" key="4">
    <source>
        <dbReference type="ARBA" id="ARBA00023136"/>
    </source>
</evidence>
<evidence type="ECO:0000256" key="1">
    <source>
        <dbReference type="ARBA" id="ARBA00004167"/>
    </source>
</evidence>
<dbReference type="Pfam" id="PF25984">
    <property type="entry name" value="BSH_YknX"/>
    <property type="match status" value="1"/>
</dbReference>
<reference evidence="7 8" key="1">
    <citation type="submission" date="2018-11" db="EMBL/GenBank/DDBJ databases">
        <title>Draft genome sequence of Buttiauxella warmboldiae CCUG 35512.</title>
        <authorList>
            <person name="Salva-Serra F."/>
            <person name="Marathe N."/>
            <person name="Moore E."/>
            <person name="Svensson L."/>
            <person name="Engstrom-Jakobsson H."/>
        </authorList>
    </citation>
    <scope>NUCLEOTIDE SEQUENCE [LARGE SCALE GENOMIC DNA]</scope>
    <source>
        <strain evidence="7 8">CCUG 35512</strain>
    </source>
</reference>
<evidence type="ECO:0000256" key="3">
    <source>
        <dbReference type="ARBA" id="ARBA00022989"/>
    </source>
</evidence>
<dbReference type="Proteomes" id="UP000268615">
    <property type="component" value="Unassembled WGS sequence"/>
</dbReference>
<comment type="caution">
    <text evidence="7">The sequence shown here is derived from an EMBL/GenBank/DDBJ whole genome shotgun (WGS) entry which is preliminary data.</text>
</comment>
<dbReference type="InterPro" id="IPR050739">
    <property type="entry name" value="MFP"/>
</dbReference>
<keyword evidence="4" id="KW-0472">Membrane</keyword>
<comment type="subcellular location">
    <subcellularLocation>
        <location evidence="1">Membrane</location>
        <topology evidence="1">Single-pass membrane protein</topology>
    </subcellularLocation>
</comment>
<sequence>MWLLNVKQKRTWFLFISFFIFCLYISLAKIEVVSPGVGVIEGSAKNIDIVTPDSGFIDYKAIKQGQSVKQGSALFSYNNIDVFFKQQSIKNKLIYLKDSRKKIELDYNLLSELLIYKEKDEFQSFPELKESYLYLNTGRFYNQYKHIVLQKHNIAKKKVLLDDSLRELENQEVILAQKQQVYLLSKAPKIEGLSNSVDLSRSRSEQINLSFKYVEFTSDLDDNINNFSSDLLEKTRELSEKLDVINKEIKEVEDEDSFLDGKKQANKITSPVDGYILSVEQNLEIGSYIGANQKILTISQRKIKYIVEGRISARYRPFIRVGGLVKVMINSPGYKHTIKGVIDTISADSFSDENKSGDKERYYKFRVQIEKENSNIFNELVGVQVNIFIPSQSVSILTYITQLINSNLYATEG</sequence>
<evidence type="ECO:0000259" key="6">
    <source>
        <dbReference type="Pfam" id="PF26002"/>
    </source>
</evidence>
<gene>
    <name evidence="7" type="ORF">EHN07_05460</name>
</gene>
<evidence type="ECO:0000313" key="8">
    <source>
        <dbReference type="Proteomes" id="UP000268615"/>
    </source>
</evidence>
<feature type="domain" description="YknX-like barrel-sandwich hybrid" evidence="5">
    <location>
        <begin position="51"/>
        <end position="298"/>
    </location>
</feature>
<dbReference type="PANTHER" id="PTHR30386:SF26">
    <property type="entry name" value="TRANSPORT PROTEIN COMB"/>
    <property type="match status" value="1"/>
</dbReference>
<dbReference type="Pfam" id="PF26002">
    <property type="entry name" value="Beta-barrel_AprE"/>
    <property type="match status" value="1"/>
</dbReference>
<keyword evidence="2" id="KW-0812">Transmembrane</keyword>
<keyword evidence="3" id="KW-1133">Transmembrane helix</keyword>
<evidence type="ECO:0000259" key="5">
    <source>
        <dbReference type="Pfam" id="PF25984"/>
    </source>
</evidence>
<dbReference type="InterPro" id="IPR058982">
    <property type="entry name" value="Beta-barrel_AprE"/>
</dbReference>
<organism evidence="7 8">
    <name type="scientific">Buttiauxella warmboldiae</name>
    <dbReference type="NCBI Taxonomy" id="82993"/>
    <lineage>
        <taxon>Bacteria</taxon>
        <taxon>Pseudomonadati</taxon>
        <taxon>Pseudomonadota</taxon>
        <taxon>Gammaproteobacteria</taxon>
        <taxon>Enterobacterales</taxon>
        <taxon>Enterobacteriaceae</taxon>
        <taxon>Buttiauxella</taxon>
    </lineage>
</organism>
<dbReference type="GO" id="GO:0016020">
    <property type="term" value="C:membrane"/>
    <property type="evidence" value="ECO:0007669"/>
    <property type="project" value="UniProtKB-SubCell"/>
</dbReference>
<keyword evidence="8" id="KW-1185">Reference proteome</keyword>